<feature type="domain" description="Anthranilate synthase component I N-terminal" evidence="7">
    <location>
        <begin position="232"/>
        <end position="364"/>
    </location>
</feature>
<dbReference type="STRING" id="1215104.GCA_000730585_04098"/>
<dbReference type="PANTHER" id="PTHR11236">
    <property type="entry name" value="AMINOBENZOATE/ANTHRANILATE SYNTHASE"/>
    <property type="match status" value="1"/>
</dbReference>
<evidence type="ECO:0000256" key="3">
    <source>
        <dbReference type="ARBA" id="ARBA00022679"/>
    </source>
</evidence>
<dbReference type="PRINTS" id="PR00096">
    <property type="entry name" value="GATASE"/>
</dbReference>
<sequence length="669" mass="73015">MRVLIVDNFDSFTNNIAQYLYEVCGEQPVVVPNTRRFEQLDLARFDAVVLSPGPGHPARAADFGVCREVLERATVPLLGVCLGHQGINCFFGGRVERAPRPVHGYRTRIRHSADDLFAGIEQDFEVVRYHSLVCTEVPDCLAITARSACGLVMGLAHRERPIWGVQFHPESIDSQFGQQILRNFVRLVDEGRGQPGQEAIAAALAAAGGPTRLQVDYQALAPLPAPFDAFASQFGDAAAAFWLDSELADPGQARYSLMGACDPGSALVFRYDVERRQLRIEGPGGHSVLRGDFFALMSGIVARLRPASGVPAPFPFTGGLVGYLGYELKALTGADNIHVSDLPDALFYLPQNFLVFDHHRDQAWLCHLWGERLSLRPSRQAEPGKVPEYFPGPVAEAALGLADCSSTYQAKVDACLQQIVDGESYEICLTNRARMPCTEAPLRVYQRMRAISPVPYGAFIDTGDFAILSASPETFLRIDRDARVQSRPIKGTRPRGCTPEIDRLLREDLAGSAKDRAENLMIVDLVRHDLNGICVPGTVRVPKAFAIESYSSVHQLVSTVEGRLRADVDVFAAIRACFPGGSMTGAPKRRTMQIIDRLEASARGVYAGALGWIGLDGHTELSIVIRTAVLRDGIACFGIGGAIVAASDPEQEMHETLVKASVPFHSIRR</sequence>
<dbReference type="GO" id="GO:0005737">
    <property type="term" value="C:cytoplasm"/>
    <property type="evidence" value="ECO:0007669"/>
    <property type="project" value="TreeGrafter"/>
</dbReference>
<dbReference type="PRINTS" id="PR00097">
    <property type="entry name" value="ANTSNTHASEII"/>
</dbReference>
<dbReference type="InterPro" id="IPR005802">
    <property type="entry name" value="ADC_synth_comp_1"/>
</dbReference>
<dbReference type="Pfam" id="PF00117">
    <property type="entry name" value="GATase"/>
    <property type="match status" value="1"/>
</dbReference>
<dbReference type="NCBIfam" id="TIGR00566">
    <property type="entry name" value="trpG_papA"/>
    <property type="match status" value="1"/>
</dbReference>
<name>A0A239AG97_9PSED</name>
<dbReference type="InterPro" id="IPR015890">
    <property type="entry name" value="Chorismate_C"/>
</dbReference>
<evidence type="ECO:0000259" key="5">
    <source>
        <dbReference type="Pfam" id="PF00117"/>
    </source>
</evidence>
<evidence type="ECO:0000256" key="4">
    <source>
        <dbReference type="ARBA" id="ARBA00022962"/>
    </source>
</evidence>
<dbReference type="GO" id="GO:0004049">
    <property type="term" value="F:anthranilate synthase activity"/>
    <property type="evidence" value="ECO:0007669"/>
    <property type="project" value="UniProtKB-ARBA"/>
</dbReference>
<proteinExistence type="inferred from homology"/>
<dbReference type="CDD" id="cd01743">
    <property type="entry name" value="GATase1_Anthranilate_Synthase"/>
    <property type="match status" value="1"/>
</dbReference>
<dbReference type="EC" id="2.6.1.85" evidence="2"/>
<dbReference type="GO" id="GO:0046820">
    <property type="term" value="F:4-amino-4-deoxychorismate synthase activity"/>
    <property type="evidence" value="ECO:0007669"/>
    <property type="project" value="UniProtKB-EC"/>
</dbReference>
<dbReference type="InterPro" id="IPR019999">
    <property type="entry name" value="Anth_synth_I-like"/>
</dbReference>
<evidence type="ECO:0000313" key="9">
    <source>
        <dbReference type="Proteomes" id="UP000198407"/>
    </source>
</evidence>
<keyword evidence="4" id="KW-0315">Glutamine amidotransferase</keyword>
<accession>A0A239AG97</accession>
<feature type="domain" description="Glutamine amidotransferase" evidence="5">
    <location>
        <begin position="4"/>
        <end position="185"/>
    </location>
</feature>
<dbReference type="PRINTS" id="PR00099">
    <property type="entry name" value="CPSGATASE"/>
</dbReference>
<dbReference type="AlphaFoldDB" id="A0A239AG97"/>
<dbReference type="PROSITE" id="PS51273">
    <property type="entry name" value="GATASE_TYPE_1"/>
    <property type="match status" value="1"/>
</dbReference>
<evidence type="ECO:0000313" key="8">
    <source>
        <dbReference type="EMBL" id="SNR94064.1"/>
    </source>
</evidence>
<dbReference type="GO" id="GO:0000162">
    <property type="term" value="P:L-tryptophan biosynthetic process"/>
    <property type="evidence" value="ECO:0007669"/>
    <property type="project" value="TreeGrafter"/>
</dbReference>
<dbReference type="Pfam" id="PF04715">
    <property type="entry name" value="Anth_synt_I_N"/>
    <property type="match status" value="1"/>
</dbReference>
<dbReference type="FunFam" id="3.40.50.880:FF:000003">
    <property type="entry name" value="Anthranilate synthase component II"/>
    <property type="match status" value="1"/>
</dbReference>
<dbReference type="InterPro" id="IPR005801">
    <property type="entry name" value="ADC_synthase"/>
</dbReference>
<evidence type="ECO:0000259" key="6">
    <source>
        <dbReference type="Pfam" id="PF00425"/>
    </source>
</evidence>
<dbReference type="Gene3D" id="3.40.50.880">
    <property type="match status" value="1"/>
</dbReference>
<dbReference type="RefSeq" id="WP_042122785.1">
    <property type="nucleotide sequence ID" value="NZ_FZOL01000001.1"/>
</dbReference>
<dbReference type="Proteomes" id="UP000198407">
    <property type="component" value="Unassembled WGS sequence"/>
</dbReference>
<dbReference type="OrthoDB" id="9803598at2"/>
<evidence type="ECO:0000259" key="7">
    <source>
        <dbReference type="Pfam" id="PF04715"/>
    </source>
</evidence>
<dbReference type="PANTHER" id="PTHR11236:SF18">
    <property type="entry name" value="AMINODEOXYCHORISMATE SYNTHASE"/>
    <property type="match status" value="1"/>
</dbReference>
<dbReference type="InterPro" id="IPR029062">
    <property type="entry name" value="Class_I_gatase-like"/>
</dbReference>
<dbReference type="Pfam" id="PF00425">
    <property type="entry name" value="Chorismate_bind"/>
    <property type="match status" value="1"/>
</dbReference>
<evidence type="ECO:0000256" key="2">
    <source>
        <dbReference type="ARBA" id="ARBA00013139"/>
    </source>
</evidence>
<dbReference type="SUPFAM" id="SSF56322">
    <property type="entry name" value="ADC synthase"/>
    <property type="match status" value="1"/>
</dbReference>
<reference evidence="9" key="1">
    <citation type="submission" date="2017-06" db="EMBL/GenBank/DDBJ databases">
        <authorList>
            <person name="Varghese N."/>
            <person name="Submissions S."/>
        </authorList>
    </citation>
    <scope>NUCLEOTIDE SEQUENCE [LARGE SCALE GENOMIC DNA]</scope>
    <source>
        <strain evidence="9">DSM 22348</strain>
    </source>
</reference>
<keyword evidence="3" id="KW-0808">Transferase</keyword>
<dbReference type="GO" id="GO:0008153">
    <property type="term" value="P:4-aminobenzoate biosynthetic process"/>
    <property type="evidence" value="ECO:0007669"/>
    <property type="project" value="TreeGrafter"/>
</dbReference>
<dbReference type="Gene3D" id="3.60.120.10">
    <property type="entry name" value="Anthranilate synthase"/>
    <property type="match status" value="1"/>
</dbReference>
<dbReference type="InterPro" id="IPR017926">
    <property type="entry name" value="GATASE"/>
</dbReference>
<dbReference type="GO" id="GO:0009396">
    <property type="term" value="P:folic acid-containing compound biosynthetic process"/>
    <property type="evidence" value="ECO:0007669"/>
    <property type="project" value="InterPro"/>
</dbReference>
<evidence type="ECO:0000256" key="1">
    <source>
        <dbReference type="ARBA" id="ARBA00005970"/>
    </source>
</evidence>
<dbReference type="InterPro" id="IPR006221">
    <property type="entry name" value="TrpG/PapA_dom"/>
</dbReference>
<dbReference type="NCBIfam" id="TIGR00553">
    <property type="entry name" value="pabB"/>
    <property type="match status" value="1"/>
</dbReference>
<protein>
    <recommendedName>
        <fullName evidence="2">aminodeoxychorismate synthase</fullName>
        <ecNumber evidence="2">2.6.1.85</ecNumber>
    </recommendedName>
</protein>
<dbReference type="InterPro" id="IPR006805">
    <property type="entry name" value="Anth_synth_I_N"/>
</dbReference>
<feature type="domain" description="Chorismate-utilising enzyme C-terminal" evidence="6">
    <location>
        <begin position="406"/>
        <end position="659"/>
    </location>
</feature>
<comment type="similarity">
    <text evidence="1">In the C-terminal section; belongs to the anthranilate synthase component I family.</text>
</comment>
<gene>
    <name evidence="8" type="ORF">SAMN05444352_101414</name>
</gene>
<dbReference type="SUPFAM" id="SSF52317">
    <property type="entry name" value="Class I glutamine amidotransferase-like"/>
    <property type="match status" value="1"/>
</dbReference>
<keyword evidence="9" id="KW-1185">Reference proteome</keyword>
<organism evidence="8 9">
    <name type="scientific">Pseudomonas japonica</name>
    <dbReference type="NCBI Taxonomy" id="256466"/>
    <lineage>
        <taxon>Bacteria</taxon>
        <taxon>Pseudomonadati</taxon>
        <taxon>Pseudomonadota</taxon>
        <taxon>Gammaproteobacteria</taxon>
        <taxon>Pseudomonadales</taxon>
        <taxon>Pseudomonadaceae</taxon>
        <taxon>Pseudomonas</taxon>
    </lineage>
</organism>
<dbReference type="EMBL" id="FZOL01000001">
    <property type="protein sequence ID" value="SNR94064.1"/>
    <property type="molecule type" value="Genomic_DNA"/>
</dbReference>